<sequence length="570" mass="65805">MTKKIKLVFVFVLYAFILTACGAKVHTETSFHRDGSGTRIIYVEIAAKDEGQIKGGFDRLEDTLKEKSPECIEVKRYEDVKRQVMVYECRYDFTDIEDLKKKTKEVTAKEPSIKWEVNQGAFQGAVSYEENTTTKDLIKWAKDLLEQENVRNAVLSEFFEEEESKVSFDGEIVWTGKENAFFQIDNTPEVKEISVYTILDDEGKEEKRIKLGFSYEDFKSMNVEEGLHYLHEFSKAFRVDETCNGYSVTLTNQKELEAFFEKASGELGNELPYKDLNIKKPDKNYYLEKKCDNNLFSNQFLIKEVYNLNQLLSGFRVTASTVKDYVSVPRRNIYKSEQVHHTYGLESNKAYPYIGEYNRNDTYYLDFCGGESAKLLDTKVSYSIDENLVGLQSVVLEVEKNGMELANSQVMKFYSNLGEKVQYEEDGEKVRITFSKELLLGKEDKKSVLKKIHTFGIHKLKYEFSSVFSLSRYIPLKGNKVSYTISIPLSLKVQSFSFGNKTFHKKEIKKYKDNQNWSFQADLDSMQEGNIKLDFSKPNMLFYGIMSIAVLLLIGGGLSAYFYYKSKPGK</sequence>
<feature type="transmembrane region" description="Helical" evidence="1">
    <location>
        <begin position="540"/>
        <end position="564"/>
    </location>
</feature>
<dbReference type="STRING" id="29364.SAMN04487772_11299"/>
<protein>
    <submittedName>
        <fullName evidence="3">Uncharacterized protein</fullName>
    </submittedName>
</protein>
<keyword evidence="1" id="KW-0812">Transmembrane</keyword>
<keyword evidence="1" id="KW-0472">Membrane</keyword>
<evidence type="ECO:0000313" key="3">
    <source>
        <dbReference type="EMBL" id="SET26570.1"/>
    </source>
</evidence>
<dbReference type="AlphaFoldDB" id="A0A1I0D3R1"/>
<organism evidence="3 4">
    <name type="scientific">[Clostridium] polysaccharolyticum</name>
    <dbReference type="NCBI Taxonomy" id="29364"/>
    <lineage>
        <taxon>Bacteria</taxon>
        <taxon>Bacillati</taxon>
        <taxon>Bacillota</taxon>
        <taxon>Clostridia</taxon>
        <taxon>Lachnospirales</taxon>
        <taxon>Lachnospiraceae</taxon>
    </lineage>
</organism>
<keyword evidence="4" id="KW-1185">Reference proteome</keyword>
<accession>A0A1I0D3R1</accession>
<dbReference type="PROSITE" id="PS51257">
    <property type="entry name" value="PROKAR_LIPOPROTEIN"/>
    <property type="match status" value="1"/>
</dbReference>
<dbReference type="EMBL" id="FOHN01000012">
    <property type="protein sequence ID" value="SET26570.1"/>
    <property type="molecule type" value="Genomic_DNA"/>
</dbReference>
<name>A0A1I0D3R1_9FIRM</name>
<keyword evidence="2" id="KW-0732">Signal</keyword>
<dbReference type="Proteomes" id="UP000199800">
    <property type="component" value="Unassembled WGS sequence"/>
</dbReference>
<keyword evidence="1" id="KW-1133">Transmembrane helix</keyword>
<evidence type="ECO:0000313" key="4">
    <source>
        <dbReference type="Proteomes" id="UP000199800"/>
    </source>
</evidence>
<feature type="signal peptide" evidence="2">
    <location>
        <begin position="1"/>
        <end position="22"/>
    </location>
</feature>
<dbReference type="OrthoDB" id="2035774at2"/>
<reference evidence="3 4" key="1">
    <citation type="submission" date="2016-10" db="EMBL/GenBank/DDBJ databases">
        <authorList>
            <person name="de Groot N.N."/>
        </authorList>
    </citation>
    <scope>NUCLEOTIDE SEQUENCE [LARGE SCALE GENOMIC DNA]</scope>
    <source>
        <strain evidence="3 4">DSM 1801</strain>
    </source>
</reference>
<evidence type="ECO:0000256" key="2">
    <source>
        <dbReference type="SAM" id="SignalP"/>
    </source>
</evidence>
<gene>
    <name evidence="3" type="ORF">SAMN04487772_11299</name>
</gene>
<evidence type="ECO:0000256" key="1">
    <source>
        <dbReference type="SAM" id="Phobius"/>
    </source>
</evidence>
<dbReference type="RefSeq" id="WP_092477978.1">
    <property type="nucleotide sequence ID" value="NZ_FOHN01000012.1"/>
</dbReference>
<proteinExistence type="predicted"/>
<feature type="chain" id="PRO_5038836774" evidence="2">
    <location>
        <begin position="23"/>
        <end position="570"/>
    </location>
</feature>